<feature type="compositionally biased region" description="Gly residues" evidence="4">
    <location>
        <begin position="385"/>
        <end position="401"/>
    </location>
</feature>
<evidence type="ECO:0000256" key="4">
    <source>
        <dbReference type="SAM" id="MobiDB-lite"/>
    </source>
</evidence>
<keyword evidence="6" id="KW-1185">Reference proteome</keyword>
<keyword evidence="2" id="KW-0813">Transport</keyword>
<evidence type="ECO:0000313" key="6">
    <source>
        <dbReference type="Proteomes" id="UP000807371"/>
    </source>
</evidence>
<evidence type="ECO:0000256" key="3">
    <source>
        <dbReference type="ARBA" id="ARBA00022729"/>
    </source>
</evidence>
<accession>A0ABS0NJF0</accession>
<feature type="region of interest" description="Disordered" evidence="4">
    <location>
        <begin position="353"/>
        <end position="447"/>
    </location>
</feature>
<dbReference type="PANTHER" id="PTHR43649:SF34">
    <property type="entry name" value="ABC TRANSPORTER PERIPLASMIC-BINDING PROTEIN YCJN-RELATED"/>
    <property type="match status" value="1"/>
</dbReference>
<evidence type="ECO:0000256" key="2">
    <source>
        <dbReference type="ARBA" id="ARBA00022448"/>
    </source>
</evidence>
<gene>
    <name evidence="5" type="ORF">IHE55_10955</name>
</gene>
<dbReference type="SUPFAM" id="SSF53850">
    <property type="entry name" value="Periplasmic binding protein-like II"/>
    <property type="match status" value="1"/>
</dbReference>
<comment type="similarity">
    <text evidence="1">Belongs to the bacterial solute-binding protein 1 family.</text>
</comment>
<organism evidence="5 6">
    <name type="scientific">Streptomyces pactum</name>
    <dbReference type="NCBI Taxonomy" id="68249"/>
    <lineage>
        <taxon>Bacteria</taxon>
        <taxon>Bacillati</taxon>
        <taxon>Actinomycetota</taxon>
        <taxon>Actinomycetes</taxon>
        <taxon>Kitasatosporales</taxon>
        <taxon>Streptomycetaceae</taxon>
        <taxon>Streptomyces</taxon>
    </lineage>
</organism>
<name>A0ABS0NJF0_9ACTN</name>
<dbReference type="Pfam" id="PF01547">
    <property type="entry name" value="SBP_bac_1"/>
    <property type="match status" value="1"/>
</dbReference>
<keyword evidence="3" id="KW-0732">Signal</keyword>
<evidence type="ECO:0000313" key="5">
    <source>
        <dbReference type="EMBL" id="MBH5335281.1"/>
    </source>
</evidence>
<dbReference type="Gene3D" id="3.40.190.10">
    <property type="entry name" value="Periplasmic binding protein-like II"/>
    <property type="match status" value="2"/>
</dbReference>
<sequence length="512" mass="54022">MLLLCTACTSGGGAGPSAVPPPGATSAGAGTPRVLRVATASDVSIGPVRERLIEAWDRQRDDYTVEIVKLPAAADEVRSQLIAALQSGSADYDVVNIDVTWTAEFAAGGLIRPLAGELPEDIWPSVAATTRYDGRTWAVPFNTDAALLYYRTDIWRDRDWRPPRTWAELEEDVAEARDPERVTRRFEDGYITQLGPYEGLTVNALEAVWARGGRFVGEDGEVTADSVEVRYGLDNLYRQYRDLMPRALARRADEHDSLAAFRDGKVPFMRNWPYVYNILAAEGSRLKGRFGVVALPGQGDGKPGTSVLGGQNLAITTRSEHSAAARELLAYLTEPAQQRCLLDVGFAPVLRSSYDPSGDPVRCSLPPDGDGGADAPGDPEHPAGGTDGGTDSGSADGGNGDGGDRDGPAGTGGSAGRGRAADRTADAEPAAGADGAAGESGAAAPDPGRLPVYAAPLRQALAAARPRPVTPYYAAFTELIQSEVHAMLLHGGNRDALPRRLAEQLGPVLRGG</sequence>
<feature type="region of interest" description="Disordered" evidence="4">
    <location>
        <begin position="11"/>
        <end position="30"/>
    </location>
</feature>
<dbReference type="EMBL" id="JACYXC010000001">
    <property type="protein sequence ID" value="MBH5335281.1"/>
    <property type="molecule type" value="Genomic_DNA"/>
</dbReference>
<protein>
    <submittedName>
        <fullName evidence="5">Extracellular solute-binding protein</fullName>
    </submittedName>
</protein>
<dbReference type="InterPro" id="IPR006059">
    <property type="entry name" value="SBP"/>
</dbReference>
<proteinExistence type="inferred from homology"/>
<evidence type="ECO:0000256" key="1">
    <source>
        <dbReference type="ARBA" id="ARBA00008520"/>
    </source>
</evidence>
<reference evidence="5 6" key="1">
    <citation type="submission" date="2020-09" db="EMBL/GenBank/DDBJ databases">
        <title>Biosynthesis of the nuclear factor of activated T cells inhibitor NFAT-133 and its congeners in Streptomyces pactum.</title>
        <authorList>
            <person name="Zhou W."/>
            <person name="Posri P."/>
            <person name="Abugrain M.E."/>
            <person name="Weisberg A.J."/>
            <person name="Chang J.H."/>
            <person name="Mahmud T."/>
        </authorList>
    </citation>
    <scope>NUCLEOTIDE SEQUENCE [LARGE SCALE GENOMIC DNA]</scope>
    <source>
        <strain evidence="5 6">ATCC 27456</strain>
    </source>
</reference>
<dbReference type="Proteomes" id="UP000807371">
    <property type="component" value="Unassembled WGS sequence"/>
</dbReference>
<dbReference type="InterPro" id="IPR050490">
    <property type="entry name" value="Bact_solute-bd_prot1"/>
</dbReference>
<comment type="caution">
    <text evidence="5">The sequence shown here is derived from an EMBL/GenBank/DDBJ whole genome shotgun (WGS) entry which is preliminary data.</text>
</comment>
<dbReference type="PANTHER" id="PTHR43649">
    <property type="entry name" value="ARABINOSE-BINDING PROTEIN-RELATED"/>
    <property type="match status" value="1"/>
</dbReference>
<feature type="compositionally biased region" description="Low complexity" evidence="4">
    <location>
        <begin position="427"/>
        <end position="447"/>
    </location>
</feature>